<reference evidence="3 4" key="1">
    <citation type="journal article" date="2024" name="Science">
        <title>Giant polyketide synthase enzymes in the biosynthesis of giant marine polyether toxins.</title>
        <authorList>
            <person name="Fallon T.R."/>
            <person name="Shende V.V."/>
            <person name="Wierzbicki I.H."/>
            <person name="Pendleton A.L."/>
            <person name="Watervoot N.F."/>
            <person name="Auber R.P."/>
            <person name="Gonzalez D.J."/>
            <person name="Wisecaver J.H."/>
            <person name="Moore B.S."/>
        </authorList>
    </citation>
    <scope>NUCLEOTIDE SEQUENCE [LARGE SCALE GENOMIC DNA]</scope>
    <source>
        <strain evidence="3 4">12B1</strain>
    </source>
</reference>
<name>A0AB34JM27_PRYPA</name>
<keyword evidence="1" id="KW-0677">Repeat</keyword>
<evidence type="ECO:0000313" key="3">
    <source>
        <dbReference type="EMBL" id="KAL1521980.1"/>
    </source>
</evidence>
<dbReference type="PANTHER" id="PTHR47447:SF17">
    <property type="entry name" value="OS12G0638900 PROTEIN"/>
    <property type="match status" value="1"/>
</dbReference>
<organism evidence="3 4">
    <name type="scientific">Prymnesium parvum</name>
    <name type="common">Toxic golden alga</name>
    <dbReference type="NCBI Taxonomy" id="97485"/>
    <lineage>
        <taxon>Eukaryota</taxon>
        <taxon>Haptista</taxon>
        <taxon>Haptophyta</taxon>
        <taxon>Prymnesiophyceae</taxon>
        <taxon>Prymnesiales</taxon>
        <taxon>Prymnesiaceae</taxon>
        <taxon>Prymnesium</taxon>
    </lineage>
</organism>
<dbReference type="InterPro" id="IPR011990">
    <property type="entry name" value="TPR-like_helical_dom_sf"/>
</dbReference>
<evidence type="ECO:0000256" key="1">
    <source>
        <dbReference type="ARBA" id="ARBA00022737"/>
    </source>
</evidence>
<dbReference type="PANTHER" id="PTHR47447">
    <property type="entry name" value="OS03G0856100 PROTEIN"/>
    <property type="match status" value="1"/>
</dbReference>
<evidence type="ECO:0000313" key="4">
    <source>
        <dbReference type="Proteomes" id="UP001515480"/>
    </source>
</evidence>
<gene>
    <name evidence="3" type="ORF">AB1Y20_021625</name>
</gene>
<comment type="caution">
    <text evidence="3">The sequence shown here is derived from an EMBL/GenBank/DDBJ whole genome shotgun (WGS) entry which is preliminary data.</text>
</comment>
<proteinExistence type="predicted"/>
<feature type="compositionally biased region" description="Polar residues" evidence="2">
    <location>
        <begin position="109"/>
        <end position="121"/>
    </location>
</feature>
<dbReference type="AlphaFoldDB" id="A0AB34JM27"/>
<dbReference type="Gene3D" id="1.25.40.10">
    <property type="entry name" value="Tetratricopeptide repeat domain"/>
    <property type="match status" value="2"/>
</dbReference>
<sequence length="750" mass="81577">MASRCAPRLYLGAWSCEKTQFFRSSLRAQCLKVKKQLGAAGSSHDTTLAHELRDSVEKLKHLFDEAEGGGYAVRDRTTASTYLFVLCTPHAPWQHRELARALQLFTDNQQQRESAVPTHTPQAHPEPQASFSSGIREGAGTPFALDEIEIETASGPHVGASYGEEGDDSIVVGGVCDVVGCGAVARYGSATTGYVRACKEHRVDGEERVDLHEEALFALANSCSTSSPVRLTAAAQIFHYALTAAQKAFYPRGVKAHLGAKPAGKLTHFFTVCAKEKRMPSQAKQLLPLLLSLKATSAEAKREAVNTYMYACVRAGDSSGAWAAHVEAERAGLSADFMTLNTLAMASSSNAYLLETVQTMAERFPGALREPHIVTPLLHSHAKLRQHVQAEALYSRALAQGLFPTPHVLGARCFAFAMSGQLDSAIVAFEEARDLLQQIRASNEEASLDALASAGAARRVLDASEHMLVSVVLSAFVEAEQPAQAFTLFNKLCSNGFVPRRSDAIVPLLHAASHMEGGERALSIYHAAVESGIEPDARMLYAAVAAMTGHHVRYGTLSPEARRKVWAELIKREATSRDPSDDLPRGDESEAKVHHLQIDEAFGLCWQLHEQGHRLVNHATITALLCGANKSGQARHADEAVRLAHAHGVKFDCMQRNLLLAARLASIPTSPRTAEAQLRKALALYFHGRERGWTWRGRTIQWLARTCVDKEYLDAAAELMTEYHRLGLTSGLDSIPTIPYSSARSLAKAS</sequence>
<feature type="region of interest" description="Disordered" evidence="2">
    <location>
        <begin position="109"/>
        <end position="136"/>
    </location>
</feature>
<accession>A0AB34JM27</accession>
<dbReference type="EMBL" id="JBGBPQ010000007">
    <property type="protein sequence ID" value="KAL1521980.1"/>
    <property type="molecule type" value="Genomic_DNA"/>
</dbReference>
<evidence type="ECO:0000256" key="2">
    <source>
        <dbReference type="SAM" id="MobiDB-lite"/>
    </source>
</evidence>
<dbReference type="Proteomes" id="UP001515480">
    <property type="component" value="Unassembled WGS sequence"/>
</dbReference>
<protein>
    <submittedName>
        <fullName evidence="3">Uncharacterized protein</fullName>
    </submittedName>
</protein>
<keyword evidence="4" id="KW-1185">Reference proteome</keyword>